<gene>
    <name evidence="1" type="ORF">JAV76_00215</name>
</gene>
<dbReference type="Proteomes" id="UP000602087">
    <property type="component" value="Unassembled WGS sequence"/>
</dbReference>
<protein>
    <recommendedName>
        <fullName evidence="3">Transcriptional regulator, AbiEi antitoxin, Type IV TA system</fullName>
    </recommendedName>
</protein>
<evidence type="ECO:0008006" key="3">
    <source>
        <dbReference type="Google" id="ProtNLM"/>
    </source>
</evidence>
<comment type="caution">
    <text evidence="1">The sequence shown here is derived from an EMBL/GenBank/DDBJ whole genome shotgun (WGS) entry which is preliminary data.</text>
</comment>
<dbReference type="AlphaFoldDB" id="A0A934I1F4"/>
<proteinExistence type="predicted"/>
<reference evidence="1" key="1">
    <citation type="submission" date="2020-12" db="EMBL/GenBank/DDBJ databases">
        <title>Sanguibacter suaedae sp. nov., isolated from Suaeda aralocaspica.</title>
        <authorList>
            <person name="Ma Q."/>
        </authorList>
    </citation>
    <scope>NUCLEOTIDE SEQUENCE</scope>
    <source>
        <strain evidence="1">YZGR15</strain>
    </source>
</reference>
<sequence length="319" mass="35055">MVVVDDSRMPRRPVAPPTVHLARDVTAAHARSLVRDGAWLRVRPGAYIDAPRGDAPPGDTRRAVALARTTALARQSARSPTFSHTSAALLWGLPLVPGDRRIHVVQESRPGSSGDAGVVRHRIVLPGTHRTHHRGLAVTTLERTVVDCLRSLPPLPGLVIADAALHVGADRDTCARMLDAMAGTRGIVKARELLALADGGSESPGETRVRFEALRIGLPVPETQVCVQTGRSTWWADLGWVPWRLLVEYDGRDKYDGATTEALLRERRRQDALEDSGWHVVRVMKEDLRDPALLRHRLLRHVPADARAALVARRTLNSR</sequence>
<dbReference type="SUPFAM" id="SSF52980">
    <property type="entry name" value="Restriction endonuclease-like"/>
    <property type="match status" value="1"/>
</dbReference>
<dbReference type="EMBL" id="JAEINH010000001">
    <property type="protein sequence ID" value="MBI9113433.1"/>
    <property type="molecule type" value="Genomic_DNA"/>
</dbReference>
<evidence type="ECO:0000313" key="1">
    <source>
        <dbReference type="EMBL" id="MBI9113433.1"/>
    </source>
</evidence>
<accession>A0A934I1F4</accession>
<organism evidence="1 2">
    <name type="scientific">Sanguibacter suaedae</name>
    <dbReference type="NCBI Taxonomy" id="2795737"/>
    <lineage>
        <taxon>Bacteria</taxon>
        <taxon>Bacillati</taxon>
        <taxon>Actinomycetota</taxon>
        <taxon>Actinomycetes</taxon>
        <taxon>Micrococcales</taxon>
        <taxon>Sanguibacteraceae</taxon>
        <taxon>Sanguibacter</taxon>
    </lineage>
</organism>
<dbReference type="RefSeq" id="WP_198732011.1">
    <property type="nucleotide sequence ID" value="NZ_JAEINH010000001.1"/>
</dbReference>
<keyword evidence="2" id="KW-1185">Reference proteome</keyword>
<evidence type="ECO:0000313" key="2">
    <source>
        <dbReference type="Proteomes" id="UP000602087"/>
    </source>
</evidence>
<dbReference type="InterPro" id="IPR011335">
    <property type="entry name" value="Restrct_endonuc-II-like"/>
</dbReference>
<name>A0A934I1F4_9MICO</name>